<protein>
    <recommendedName>
        <fullName evidence="7">2-aminoethylphosphonate--pyruvate transaminase</fullName>
        <ecNumber evidence="7">2.6.1.37</ecNumber>
    </recommendedName>
    <alternativeName>
        <fullName evidence="7">2-aminoethylphosphonate aminotransferase</fullName>
    </alternativeName>
    <alternativeName>
        <fullName evidence="7">AEP transaminase</fullName>
        <shortName evidence="7">AEPT</shortName>
    </alternativeName>
</protein>
<evidence type="ECO:0000313" key="9">
    <source>
        <dbReference type="EMBL" id="MCF1714152.1"/>
    </source>
</evidence>
<keyword evidence="2 7" id="KW-0032">Aminotransferase</keyword>
<evidence type="ECO:0000256" key="5">
    <source>
        <dbReference type="ARBA" id="ARBA00023317"/>
    </source>
</evidence>
<dbReference type="SUPFAM" id="SSF53383">
    <property type="entry name" value="PLP-dependent transferases"/>
    <property type="match status" value="1"/>
</dbReference>
<comment type="similarity">
    <text evidence="7">Belongs to the class-V pyridoxal-phosphate-dependent aminotransferase family. PhnW subfamily.</text>
</comment>
<comment type="caution">
    <text evidence="9">The sequence shown here is derived from an EMBL/GenBank/DDBJ whole genome shotgun (WGS) entry which is preliminary data.</text>
</comment>
<dbReference type="InterPro" id="IPR015421">
    <property type="entry name" value="PyrdxlP-dep_Trfase_major"/>
</dbReference>
<evidence type="ECO:0000256" key="2">
    <source>
        <dbReference type="ARBA" id="ARBA00022576"/>
    </source>
</evidence>
<evidence type="ECO:0000256" key="6">
    <source>
        <dbReference type="ARBA" id="ARBA00049460"/>
    </source>
</evidence>
<dbReference type="RefSeq" id="WP_234864679.1">
    <property type="nucleotide sequence ID" value="NZ_JAKEVY010000001.1"/>
</dbReference>
<sequence>MADKLLFTPGPLSTSPTVKEAMLHDLGSRDDAFIAVVKEIRSELLRLGGVSQQEGYETVLMQGSGTFGVESVISSVVGKNDQLLVLVNGAYGERIVKMAKVHGITHIVKTFPENEIVTPNAVQEVLSQHPGVTHVACIHSETTTGLFNPITEIGAICKQAGKVFIVDAMSSFGGVQMDIKAMQIDFLVSSSNKCIEGVPGFSFVLCKKSELLKAQGQARSLSLDLYDQWNGLEKNGQFRFTPPTHSLLAFRQAIRELDIEGGIVAREARYKKNKAMLDAGMQAMGFKYYLEHDIQGHIISSFLYPQDPNFDFMKFYQALSDRGLVIYPGKLSLMDAFRIGNIGYIFPKDIEALLSAIKEVLTEMNVRL</sequence>
<dbReference type="EMBL" id="JAKEVY010000001">
    <property type="protein sequence ID" value="MCF1714152.1"/>
    <property type="molecule type" value="Genomic_DNA"/>
</dbReference>
<dbReference type="GO" id="GO:0047304">
    <property type="term" value="F:2-aminoethylphosphonate-pyruvate transaminase activity"/>
    <property type="evidence" value="ECO:0007669"/>
    <property type="project" value="UniProtKB-EC"/>
</dbReference>
<feature type="modified residue" description="N6-(pyridoxal phosphate)lysine" evidence="7">
    <location>
        <position position="193"/>
    </location>
</feature>
<dbReference type="InterPro" id="IPR015424">
    <property type="entry name" value="PyrdxlP-dep_Trfase"/>
</dbReference>
<dbReference type="EC" id="2.6.1.37" evidence="7"/>
<dbReference type="InterPro" id="IPR015422">
    <property type="entry name" value="PyrdxlP-dep_Trfase_small"/>
</dbReference>
<gene>
    <name evidence="7" type="primary">phnW</name>
    <name evidence="9" type="ORF">L0U88_05890</name>
</gene>
<dbReference type="PIRSF" id="PIRSF000524">
    <property type="entry name" value="SPT"/>
    <property type="match status" value="1"/>
</dbReference>
<evidence type="ECO:0000256" key="7">
    <source>
        <dbReference type="HAMAP-Rule" id="MF_01376"/>
    </source>
</evidence>
<evidence type="ECO:0000256" key="1">
    <source>
        <dbReference type="ARBA" id="ARBA00001933"/>
    </source>
</evidence>
<dbReference type="InterPro" id="IPR012703">
    <property type="entry name" value="NH2EtPonate_pyrv_transaminase"/>
</dbReference>
<keyword evidence="5 7" id="KW-0670">Pyruvate</keyword>
<dbReference type="Pfam" id="PF00266">
    <property type="entry name" value="Aminotran_5"/>
    <property type="match status" value="1"/>
</dbReference>
<name>A0ABS9BEX6_9BACT</name>
<keyword evidence="4 7" id="KW-0663">Pyridoxal phosphate</keyword>
<evidence type="ECO:0000313" key="10">
    <source>
        <dbReference type="Proteomes" id="UP001200145"/>
    </source>
</evidence>
<dbReference type="Gene3D" id="3.90.1150.10">
    <property type="entry name" value="Aspartate Aminotransferase, domain 1"/>
    <property type="match status" value="1"/>
</dbReference>
<feature type="domain" description="Aminotransferase class V" evidence="8">
    <location>
        <begin position="32"/>
        <end position="299"/>
    </location>
</feature>
<comment type="cofactor">
    <cofactor evidence="1 7">
        <name>pyridoxal 5'-phosphate</name>
        <dbReference type="ChEBI" id="CHEBI:597326"/>
    </cofactor>
</comment>
<keyword evidence="10" id="KW-1185">Reference proteome</keyword>
<keyword evidence="3 7" id="KW-0808">Transferase</keyword>
<dbReference type="HAMAP" id="MF_01376">
    <property type="entry name" value="PhnW_aminotrans_5"/>
    <property type="match status" value="1"/>
</dbReference>
<dbReference type="Gene3D" id="3.40.640.10">
    <property type="entry name" value="Type I PLP-dependent aspartate aminotransferase-like (Major domain)"/>
    <property type="match status" value="1"/>
</dbReference>
<proteinExistence type="inferred from homology"/>
<evidence type="ECO:0000259" key="8">
    <source>
        <dbReference type="Pfam" id="PF00266"/>
    </source>
</evidence>
<evidence type="ECO:0000256" key="3">
    <source>
        <dbReference type="ARBA" id="ARBA00022679"/>
    </source>
</evidence>
<comment type="catalytic activity">
    <reaction evidence="6 7">
        <text>(2-aminoethyl)phosphonate + pyruvate = phosphonoacetaldehyde + L-alanine</text>
        <dbReference type="Rhea" id="RHEA:17021"/>
        <dbReference type="ChEBI" id="CHEBI:15361"/>
        <dbReference type="ChEBI" id="CHEBI:57418"/>
        <dbReference type="ChEBI" id="CHEBI:57972"/>
        <dbReference type="ChEBI" id="CHEBI:58383"/>
        <dbReference type="EC" id="2.6.1.37"/>
    </reaction>
</comment>
<dbReference type="PANTHER" id="PTHR42778">
    <property type="entry name" value="2-AMINOETHYLPHOSPHONATE--PYRUVATE TRANSAMINASE"/>
    <property type="match status" value="1"/>
</dbReference>
<accession>A0ABS9BEX6</accession>
<dbReference type="InterPro" id="IPR024169">
    <property type="entry name" value="SP_NH2Trfase/AEP_transaminase"/>
</dbReference>
<dbReference type="Proteomes" id="UP001200145">
    <property type="component" value="Unassembled WGS sequence"/>
</dbReference>
<dbReference type="PANTHER" id="PTHR42778:SF1">
    <property type="entry name" value="2-AMINOETHYLPHOSPHONATE--PYRUVATE TRANSAMINASE"/>
    <property type="match status" value="1"/>
</dbReference>
<dbReference type="NCBIfam" id="NF010006">
    <property type="entry name" value="PRK13479.1"/>
    <property type="match status" value="1"/>
</dbReference>
<dbReference type="NCBIfam" id="TIGR03301">
    <property type="entry name" value="PhnW-AepZ"/>
    <property type="match status" value="1"/>
</dbReference>
<dbReference type="NCBIfam" id="TIGR02326">
    <property type="entry name" value="transamin_PhnW"/>
    <property type="match status" value="1"/>
</dbReference>
<evidence type="ECO:0000256" key="4">
    <source>
        <dbReference type="ARBA" id="ARBA00022898"/>
    </source>
</evidence>
<comment type="subunit">
    <text evidence="7">Homodimer.</text>
</comment>
<dbReference type="InterPro" id="IPR000192">
    <property type="entry name" value="Aminotrans_V_dom"/>
</dbReference>
<comment type="function">
    <text evidence="7">Involved in phosphonate degradation.</text>
</comment>
<reference evidence="9 10" key="1">
    <citation type="submission" date="2022-01" db="EMBL/GenBank/DDBJ databases">
        <title>Flavihumibacter sp. nov., isolated from sediment of a river.</title>
        <authorList>
            <person name="Liu H."/>
        </authorList>
    </citation>
    <scope>NUCLEOTIDE SEQUENCE [LARGE SCALE GENOMIC DNA]</scope>
    <source>
        <strain evidence="9 10">RY-1</strain>
    </source>
</reference>
<organism evidence="9 10">
    <name type="scientific">Flavihumibacter fluminis</name>
    <dbReference type="NCBI Taxonomy" id="2909236"/>
    <lineage>
        <taxon>Bacteria</taxon>
        <taxon>Pseudomonadati</taxon>
        <taxon>Bacteroidota</taxon>
        <taxon>Chitinophagia</taxon>
        <taxon>Chitinophagales</taxon>
        <taxon>Chitinophagaceae</taxon>
        <taxon>Flavihumibacter</taxon>
    </lineage>
</organism>